<keyword evidence="1" id="KW-1133">Transmembrane helix</keyword>
<evidence type="ECO:0000313" key="3">
    <source>
        <dbReference type="Proteomes" id="UP000199356"/>
    </source>
</evidence>
<reference evidence="2 3" key="1">
    <citation type="submission" date="2016-10" db="EMBL/GenBank/DDBJ databases">
        <authorList>
            <person name="de Groot N.N."/>
        </authorList>
    </citation>
    <scope>NUCLEOTIDE SEQUENCE [LARGE SCALE GENOMIC DNA]</scope>
    <source>
        <strain evidence="2 3">DSM 19547</strain>
    </source>
</reference>
<proteinExistence type="predicted"/>
<feature type="transmembrane region" description="Helical" evidence="1">
    <location>
        <begin position="53"/>
        <end position="78"/>
    </location>
</feature>
<name>A0A1I5TES5_9RHOB</name>
<feature type="transmembrane region" description="Helical" evidence="1">
    <location>
        <begin position="6"/>
        <end position="24"/>
    </location>
</feature>
<keyword evidence="1" id="KW-0812">Transmembrane</keyword>
<evidence type="ECO:0000313" key="2">
    <source>
        <dbReference type="EMBL" id="SFP81458.1"/>
    </source>
</evidence>
<evidence type="ECO:0000256" key="1">
    <source>
        <dbReference type="SAM" id="Phobius"/>
    </source>
</evidence>
<dbReference type="AlphaFoldDB" id="A0A1I5TES5"/>
<organism evidence="2 3">
    <name type="scientific">Tranquillimonas alkanivorans</name>
    <dbReference type="NCBI Taxonomy" id="441119"/>
    <lineage>
        <taxon>Bacteria</taxon>
        <taxon>Pseudomonadati</taxon>
        <taxon>Pseudomonadota</taxon>
        <taxon>Alphaproteobacteria</taxon>
        <taxon>Rhodobacterales</taxon>
        <taxon>Roseobacteraceae</taxon>
        <taxon>Tranquillimonas</taxon>
    </lineage>
</organism>
<keyword evidence="3" id="KW-1185">Reference proteome</keyword>
<dbReference type="STRING" id="441119.SAMN04488047_11383"/>
<dbReference type="OrthoDB" id="9804637at2"/>
<dbReference type="Pfam" id="PF07330">
    <property type="entry name" value="DUF1467"/>
    <property type="match status" value="1"/>
</dbReference>
<keyword evidence="1" id="KW-0472">Membrane</keyword>
<dbReference type="Proteomes" id="UP000199356">
    <property type="component" value="Unassembled WGS sequence"/>
</dbReference>
<dbReference type="RefSeq" id="WP_093423801.1">
    <property type="nucleotide sequence ID" value="NZ_FOXA01000013.1"/>
</dbReference>
<protein>
    <submittedName>
        <fullName evidence="2">Predicted secreted protein</fullName>
    </submittedName>
</protein>
<gene>
    <name evidence="2" type="ORF">SAMN04488047_11383</name>
</gene>
<accession>A0A1I5TES5</accession>
<dbReference type="EMBL" id="FOXA01000013">
    <property type="protein sequence ID" value="SFP81458.1"/>
    <property type="molecule type" value="Genomic_DNA"/>
</dbReference>
<dbReference type="InterPro" id="IPR009935">
    <property type="entry name" value="DUF1467"/>
</dbReference>
<sequence>MSITSAIVLYAVIWFMTLFVALPVRLRTQGDENEIVPGTHAGAPANLQMKRKALWVTGISFVLWILIAGIILSGWITVRDFDWFGRMDPIPTSGTGG</sequence>